<organism evidence="2 3">
    <name type="scientific">Haloarchaeobius iranensis</name>
    <dbReference type="NCBI Taxonomy" id="996166"/>
    <lineage>
        <taxon>Archaea</taxon>
        <taxon>Methanobacteriati</taxon>
        <taxon>Methanobacteriota</taxon>
        <taxon>Stenosarchaea group</taxon>
        <taxon>Halobacteria</taxon>
        <taxon>Halobacteriales</taxon>
        <taxon>Halorubellaceae</taxon>
        <taxon>Haloarchaeobius</taxon>
    </lineage>
</organism>
<keyword evidence="3" id="KW-1185">Reference proteome</keyword>
<evidence type="ECO:0000256" key="1">
    <source>
        <dbReference type="SAM" id="MobiDB-lite"/>
    </source>
</evidence>
<dbReference type="RefSeq" id="WP_089736363.1">
    <property type="nucleotide sequence ID" value="NZ_FNIA01000036.1"/>
</dbReference>
<reference evidence="2 3" key="1">
    <citation type="submission" date="2016-10" db="EMBL/GenBank/DDBJ databases">
        <authorList>
            <person name="de Groot N.N."/>
        </authorList>
    </citation>
    <scope>NUCLEOTIDE SEQUENCE [LARGE SCALE GENOMIC DNA]</scope>
    <source>
        <strain evidence="3">EB21,IBRC-M 10013,KCTC 4048</strain>
    </source>
</reference>
<dbReference type="OrthoDB" id="256795at2157"/>
<evidence type="ECO:0000313" key="3">
    <source>
        <dbReference type="Proteomes" id="UP000199370"/>
    </source>
</evidence>
<accession>A0A1H0BAF1</accession>
<name>A0A1H0BAF1_9EURY</name>
<dbReference type="EMBL" id="FNIA01000036">
    <property type="protein sequence ID" value="SDN42609.1"/>
    <property type="molecule type" value="Genomic_DNA"/>
</dbReference>
<dbReference type="AlphaFoldDB" id="A0A1H0BAF1"/>
<sequence length="161" mass="18190">MSKHIHDESDRNQQVKFRVSEDLVERFDEARDTSRAALFREFMAEFVDEAHGTRTADGEYHPEREDLATLYDACLKHANPKLVLNLRIKGSLLAQDTRYSQNDLVAALRPLESKGFVRVQCGGVFGKGHEAEIAVRVKPPEADPRQWKYRKSSPKPAGGVA</sequence>
<proteinExistence type="predicted"/>
<protein>
    <submittedName>
        <fullName evidence="2">Uncharacterized protein</fullName>
    </submittedName>
</protein>
<feature type="region of interest" description="Disordered" evidence="1">
    <location>
        <begin position="138"/>
        <end position="161"/>
    </location>
</feature>
<dbReference type="Proteomes" id="UP000199370">
    <property type="component" value="Unassembled WGS sequence"/>
</dbReference>
<dbReference type="STRING" id="996166.SAMN05192554_1368"/>
<evidence type="ECO:0000313" key="2">
    <source>
        <dbReference type="EMBL" id="SDN42609.1"/>
    </source>
</evidence>
<gene>
    <name evidence="2" type="ORF">SAMN05192554_1368</name>
</gene>